<feature type="domain" description="SLH" evidence="4">
    <location>
        <begin position="223"/>
        <end position="285"/>
    </location>
</feature>
<dbReference type="InterPro" id="IPR042229">
    <property type="entry name" value="Listeria/Bacterioides_rpt_sf"/>
</dbReference>
<comment type="subcellular location">
    <subcellularLocation>
        <location evidence="1">Cell envelope</location>
    </subcellularLocation>
</comment>
<evidence type="ECO:0000259" key="4">
    <source>
        <dbReference type="PROSITE" id="PS51272"/>
    </source>
</evidence>
<feature type="region of interest" description="Disordered" evidence="3">
    <location>
        <begin position="61"/>
        <end position="81"/>
    </location>
</feature>
<dbReference type="KEGG" id="fwa:DCMF_14305"/>
<dbReference type="InterPro" id="IPR013378">
    <property type="entry name" value="InlB-like_B-rpt"/>
</dbReference>
<accession>A0A3G1KTJ5</accession>
<dbReference type="AlphaFoldDB" id="A0A3G1KTJ5"/>
<keyword evidence="2" id="KW-0677">Repeat</keyword>
<dbReference type="PANTHER" id="PTHR43308:SF5">
    <property type="entry name" value="S-LAYER PROTEIN _ PEPTIDOGLYCAN ENDO-BETA-N-ACETYLGLUCOSAMINIDASE"/>
    <property type="match status" value="1"/>
</dbReference>
<protein>
    <recommendedName>
        <fullName evidence="4">SLH domain-containing protein</fullName>
    </recommendedName>
</protein>
<keyword evidence="6" id="KW-1185">Reference proteome</keyword>
<evidence type="ECO:0000256" key="3">
    <source>
        <dbReference type="SAM" id="MobiDB-lite"/>
    </source>
</evidence>
<dbReference type="PANTHER" id="PTHR43308">
    <property type="entry name" value="OUTER MEMBRANE PROTEIN ALPHA-RELATED"/>
    <property type="match status" value="1"/>
</dbReference>
<organism evidence="5 6">
    <name type="scientific">Formimonas warabiya</name>
    <dbReference type="NCBI Taxonomy" id="1761012"/>
    <lineage>
        <taxon>Bacteria</taxon>
        <taxon>Bacillati</taxon>
        <taxon>Bacillota</taxon>
        <taxon>Clostridia</taxon>
        <taxon>Eubacteriales</taxon>
        <taxon>Peptococcaceae</taxon>
        <taxon>Candidatus Formimonas</taxon>
    </lineage>
</organism>
<sequence length="285" mass="30831">MVSTEYNTIIMEPDEPDRPGYNFNGWFKEADCIHAWDFINDKVIEDITLYAKWLMNRGSGSEEDDSSGGSSRGSSAAPAVTPSTDHFSVYGAGYTAPSEKFTDIATHWAKGSIDYVVGRGLFSGTAETKFSPDAAMSRGMLVTVLGRLSGVDVSGYKTSSFTDVKAGSYFLPYVEWAYQKGIISGVGGDQFVPDRNVTREEVAVILKNYAKATGYTLPVTRTPVTFADNSSIGSYARDAVKAMQQAGIMIGEQNNAFHPKANATRGSVAATLQRYIDLTIDPAAR</sequence>
<dbReference type="GO" id="GO:0030313">
    <property type="term" value="C:cell envelope"/>
    <property type="evidence" value="ECO:0007669"/>
    <property type="project" value="UniProtKB-SubCell"/>
</dbReference>
<dbReference type="InterPro" id="IPR051465">
    <property type="entry name" value="Cell_Envelope_Struct_Comp"/>
</dbReference>
<proteinExistence type="predicted"/>
<feature type="domain" description="SLH" evidence="4">
    <location>
        <begin position="96"/>
        <end position="154"/>
    </location>
</feature>
<feature type="domain" description="SLH" evidence="4">
    <location>
        <begin position="157"/>
        <end position="220"/>
    </location>
</feature>
<dbReference type="Pfam" id="PF00395">
    <property type="entry name" value="SLH"/>
    <property type="match status" value="3"/>
</dbReference>
<dbReference type="Pfam" id="PF09479">
    <property type="entry name" value="Flg_new"/>
    <property type="match status" value="1"/>
</dbReference>
<evidence type="ECO:0000256" key="2">
    <source>
        <dbReference type="ARBA" id="ARBA00022737"/>
    </source>
</evidence>
<dbReference type="Gene3D" id="2.60.40.4270">
    <property type="entry name" value="Listeria-Bacteroides repeat domain"/>
    <property type="match status" value="1"/>
</dbReference>
<dbReference type="NCBIfam" id="TIGR02543">
    <property type="entry name" value="List_Bact_rpt"/>
    <property type="match status" value="1"/>
</dbReference>
<dbReference type="InterPro" id="IPR001119">
    <property type="entry name" value="SLH_dom"/>
</dbReference>
<dbReference type="Proteomes" id="UP000323521">
    <property type="component" value="Chromosome"/>
</dbReference>
<evidence type="ECO:0000256" key="1">
    <source>
        <dbReference type="ARBA" id="ARBA00004196"/>
    </source>
</evidence>
<dbReference type="EMBL" id="CP017634">
    <property type="protein sequence ID" value="ATW25779.1"/>
    <property type="molecule type" value="Genomic_DNA"/>
</dbReference>
<dbReference type="OrthoDB" id="1947068at2"/>
<name>A0A3G1KTJ5_FORW1</name>
<evidence type="ECO:0000313" key="6">
    <source>
        <dbReference type="Proteomes" id="UP000323521"/>
    </source>
</evidence>
<gene>
    <name evidence="5" type="ORF">DCMF_14305</name>
</gene>
<dbReference type="PROSITE" id="PS51272">
    <property type="entry name" value="SLH"/>
    <property type="match status" value="3"/>
</dbReference>
<evidence type="ECO:0000313" key="5">
    <source>
        <dbReference type="EMBL" id="ATW25779.1"/>
    </source>
</evidence>
<reference evidence="5 6" key="1">
    <citation type="submission" date="2016-10" db="EMBL/GenBank/DDBJ databases">
        <title>Complete Genome Sequence of Peptococcaceae strain DCMF.</title>
        <authorList>
            <person name="Edwards R.J."/>
            <person name="Holland S.I."/>
            <person name="Deshpande N.P."/>
            <person name="Wong Y.K."/>
            <person name="Ertan H."/>
            <person name="Manefield M."/>
            <person name="Russell T.L."/>
            <person name="Lee M.J."/>
        </authorList>
    </citation>
    <scope>NUCLEOTIDE SEQUENCE [LARGE SCALE GENOMIC DNA]</scope>
    <source>
        <strain evidence="5 6">DCMF</strain>
    </source>
</reference>